<proteinExistence type="predicted"/>
<comment type="caution">
    <text evidence="1">The sequence shown here is derived from an EMBL/GenBank/DDBJ whole genome shotgun (WGS) entry which is preliminary data.</text>
</comment>
<accession>A0AAW2GRX8</accession>
<organism evidence="1 2">
    <name type="scientific">Cardiocondyla obscurior</name>
    <dbReference type="NCBI Taxonomy" id="286306"/>
    <lineage>
        <taxon>Eukaryota</taxon>
        <taxon>Metazoa</taxon>
        <taxon>Ecdysozoa</taxon>
        <taxon>Arthropoda</taxon>
        <taxon>Hexapoda</taxon>
        <taxon>Insecta</taxon>
        <taxon>Pterygota</taxon>
        <taxon>Neoptera</taxon>
        <taxon>Endopterygota</taxon>
        <taxon>Hymenoptera</taxon>
        <taxon>Apocrita</taxon>
        <taxon>Aculeata</taxon>
        <taxon>Formicoidea</taxon>
        <taxon>Formicidae</taxon>
        <taxon>Myrmicinae</taxon>
        <taxon>Cardiocondyla</taxon>
    </lineage>
</organism>
<evidence type="ECO:0008006" key="3">
    <source>
        <dbReference type="Google" id="ProtNLM"/>
    </source>
</evidence>
<gene>
    <name evidence="1" type="ORF">PUN28_001937</name>
</gene>
<evidence type="ECO:0000313" key="2">
    <source>
        <dbReference type="Proteomes" id="UP001430953"/>
    </source>
</evidence>
<keyword evidence="2" id="KW-1185">Reference proteome</keyword>
<dbReference type="Proteomes" id="UP001430953">
    <property type="component" value="Unassembled WGS sequence"/>
</dbReference>
<dbReference type="EMBL" id="JADYXP020000002">
    <property type="protein sequence ID" value="KAL0129998.1"/>
    <property type="molecule type" value="Genomic_DNA"/>
</dbReference>
<sequence>MVNKTVISPSPWTIPLTFRRTSQHHNTMERRNVPIRGKDAMEGGAMGNSRCPAATDRKVYINDEDVQLAVRYHITPAQLRVHNPNRGCRIHSPFLEIYLSSKDITKAHLHPSGQKEFRLFAISPLSGTPFGTLEPLLEFGHDANS</sequence>
<reference evidence="1 2" key="1">
    <citation type="submission" date="2023-03" db="EMBL/GenBank/DDBJ databases">
        <title>High recombination rates correlate with genetic variation in Cardiocondyla obscurior ants.</title>
        <authorList>
            <person name="Errbii M."/>
        </authorList>
    </citation>
    <scope>NUCLEOTIDE SEQUENCE [LARGE SCALE GENOMIC DNA]</scope>
    <source>
        <strain evidence="1">Alpha-2009</strain>
        <tissue evidence="1">Whole body</tissue>
    </source>
</reference>
<name>A0AAW2GRX8_9HYME</name>
<protein>
    <recommendedName>
        <fullName evidence="3">LysM domain-containing protein</fullName>
    </recommendedName>
</protein>
<evidence type="ECO:0000313" key="1">
    <source>
        <dbReference type="EMBL" id="KAL0129998.1"/>
    </source>
</evidence>
<dbReference type="AlphaFoldDB" id="A0AAW2GRX8"/>